<evidence type="ECO:0000256" key="1">
    <source>
        <dbReference type="ARBA" id="ARBA00004141"/>
    </source>
</evidence>
<dbReference type="STRING" id="260084.SAMN02927928_0839"/>
<dbReference type="HAMAP" id="MF_00902">
    <property type="entry name" value="TatC"/>
    <property type="match status" value="1"/>
</dbReference>
<feature type="transmembrane region" description="Helical" evidence="5">
    <location>
        <begin position="280"/>
        <end position="298"/>
    </location>
</feature>
<comment type="subcellular location">
    <subcellularLocation>
        <location evidence="5">Cell membrane</location>
        <topology evidence="5">Multi-pass membrane protein</topology>
    </subcellularLocation>
    <subcellularLocation>
        <location evidence="1">Membrane</location>
        <topology evidence="1">Multi-pass membrane protein</topology>
    </subcellularLocation>
</comment>
<comment type="function">
    <text evidence="5">Part of the twin-arginine translocation (Tat) system that transports large folded proteins containing a characteristic twin-arginine motif in their signal peptide across membranes. Together with TatB, TatC is part of a receptor directly interacting with Tat signal peptides.</text>
</comment>
<feature type="transmembrane region" description="Helical" evidence="5">
    <location>
        <begin position="48"/>
        <end position="66"/>
    </location>
</feature>
<comment type="subunit">
    <text evidence="5">The Tat system comprises two distinct complexes: a TatABC complex, containing multiple copies of TatA, TatB and TatC subunits, and a separate TatA complex, containing only TatA subunits. Substrates initially bind to the TatABC complex, which probably triggers association of the separate TatA complex to form the active translocon.</text>
</comment>
<evidence type="ECO:0000256" key="2">
    <source>
        <dbReference type="ARBA" id="ARBA00022692"/>
    </source>
</evidence>
<dbReference type="PANTHER" id="PTHR30371">
    <property type="entry name" value="SEC-INDEPENDENT PROTEIN TRANSLOCASE PROTEIN TATC"/>
    <property type="match status" value="1"/>
</dbReference>
<dbReference type="GO" id="GO:0033281">
    <property type="term" value="C:TAT protein transport complex"/>
    <property type="evidence" value="ECO:0007669"/>
    <property type="project" value="UniProtKB-UniRule"/>
</dbReference>
<dbReference type="GO" id="GO:0009977">
    <property type="term" value="F:proton motive force dependent protein transmembrane transporter activity"/>
    <property type="evidence" value="ECO:0007669"/>
    <property type="project" value="TreeGrafter"/>
</dbReference>
<keyword evidence="5" id="KW-0811">Translocation</keyword>
<keyword evidence="4 5" id="KW-0472">Membrane</keyword>
<dbReference type="GO" id="GO:0043953">
    <property type="term" value="P:protein transport by the Tat complex"/>
    <property type="evidence" value="ECO:0007669"/>
    <property type="project" value="UniProtKB-UniRule"/>
</dbReference>
<feature type="transmembrane region" description="Helical" evidence="5">
    <location>
        <begin position="223"/>
        <end position="245"/>
    </location>
</feature>
<evidence type="ECO:0000313" key="7">
    <source>
        <dbReference type="Proteomes" id="UP000199150"/>
    </source>
</evidence>
<dbReference type="PRINTS" id="PR01840">
    <property type="entry name" value="TATCFAMILY"/>
</dbReference>
<evidence type="ECO:0000313" key="6">
    <source>
        <dbReference type="EMBL" id="SCW38307.1"/>
    </source>
</evidence>
<protein>
    <recommendedName>
        <fullName evidence="5">Sec-independent protein translocase protein TatC</fullName>
    </recommendedName>
</protein>
<dbReference type="NCBIfam" id="TIGR00945">
    <property type="entry name" value="tatC"/>
    <property type="match status" value="1"/>
</dbReference>
<proteinExistence type="inferred from homology"/>
<feature type="transmembrane region" description="Helical" evidence="5">
    <location>
        <begin position="257"/>
        <end position="274"/>
    </location>
</feature>
<name>A0A1G4Q1H0_9CAUL</name>
<comment type="similarity">
    <text evidence="5">Belongs to the TatC family.</text>
</comment>
<keyword evidence="5" id="KW-0813">Transport</keyword>
<dbReference type="Proteomes" id="UP000199150">
    <property type="component" value="Unassembled WGS sequence"/>
</dbReference>
<gene>
    <name evidence="5" type="primary">tatC</name>
    <name evidence="6" type="ORF">SAMN02927928_0839</name>
</gene>
<dbReference type="Pfam" id="PF00902">
    <property type="entry name" value="TatC"/>
    <property type="match status" value="1"/>
</dbReference>
<keyword evidence="5" id="KW-0653">Protein transport</keyword>
<keyword evidence="3 5" id="KW-1133">Transmembrane helix</keyword>
<dbReference type="InterPro" id="IPR002033">
    <property type="entry name" value="TatC"/>
</dbReference>
<dbReference type="GO" id="GO:0065002">
    <property type="term" value="P:intracellular protein transmembrane transport"/>
    <property type="evidence" value="ECO:0007669"/>
    <property type="project" value="TreeGrafter"/>
</dbReference>
<keyword evidence="7" id="KW-1185">Reference proteome</keyword>
<reference evidence="7" key="1">
    <citation type="submission" date="2016-10" db="EMBL/GenBank/DDBJ databases">
        <authorList>
            <person name="Varghese N."/>
            <person name="Submissions S."/>
        </authorList>
    </citation>
    <scope>NUCLEOTIDE SEQUENCE [LARGE SCALE GENOMIC DNA]</scope>
    <source>
        <strain evidence="7">CGMCC 1.3431</strain>
    </source>
</reference>
<organism evidence="6 7">
    <name type="scientific">Asticcacaulis taihuensis</name>
    <dbReference type="NCBI Taxonomy" id="260084"/>
    <lineage>
        <taxon>Bacteria</taxon>
        <taxon>Pseudomonadati</taxon>
        <taxon>Pseudomonadota</taxon>
        <taxon>Alphaproteobacteria</taxon>
        <taxon>Caulobacterales</taxon>
        <taxon>Caulobacteraceae</taxon>
        <taxon>Asticcacaulis</taxon>
    </lineage>
</organism>
<dbReference type="PANTHER" id="PTHR30371:SF0">
    <property type="entry name" value="SEC-INDEPENDENT PROTEIN TRANSLOCASE PROTEIN TATC, CHLOROPLASTIC-RELATED"/>
    <property type="match status" value="1"/>
</dbReference>
<dbReference type="RefSeq" id="WP_090643999.1">
    <property type="nucleotide sequence ID" value="NZ_CBCRYE010000001.1"/>
</dbReference>
<feature type="transmembrane region" description="Helical" evidence="5">
    <location>
        <begin position="131"/>
        <end position="152"/>
    </location>
</feature>
<evidence type="ECO:0000256" key="3">
    <source>
        <dbReference type="ARBA" id="ARBA00022989"/>
    </source>
</evidence>
<dbReference type="OrthoDB" id="9777044at2"/>
<feature type="transmembrane region" description="Helical" evidence="5">
    <location>
        <begin position="164"/>
        <end position="186"/>
    </location>
</feature>
<sequence>MSSENINLPAEVEDKSKRNIITADQDELDIEASRAPLMDHLIELRQRIIIMVVAFLVCVIACYAFHNTILSLLTHPLAVASALYEEQKLHGHGGPFDLISVLLGLKAIGNVKEIPLIATAPMEVFFTNLRLAMFGGVIVSFPVLAFQVYRFVAPGLYRRERMAFLPFLVAAPVLFILGMAMVYFLMLPMVLWFSLNQQVTGAGGVVVQFMPKVSEYLQLIETLMIAFGLCFQLPVVLTLLGLTGLVTSKMLGSLRRYAILAIVVVAAVVTPPDPISQCMLAIPIVLLYEISILCVKVIELRKGKGHNAP</sequence>
<evidence type="ECO:0000256" key="5">
    <source>
        <dbReference type="HAMAP-Rule" id="MF_00902"/>
    </source>
</evidence>
<dbReference type="EMBL" id="FMTS01000001">
    <property type="protein sequence ID" value="SCW38307.1"/>
    <property type="molecule type" value="Genomic_DNA"/>
</dbReference>
<keyword evidence="2 5" id="KW-0812">Transmembrane</keyword>
<evidence type="ECO:0000256" key="4">
    <source>
        <dbReference type="ARBA" id="ARBA00023136"/>
    </source>
</evidence>
<dbReference type="AlphaFoldDB" id="A0A1G4Q1H0"/>
<accession>A0A1G4Q1H0</accession>
<keyword evidence="5" id="KW-1003">Cell membrane</keyword>